<gene>
    <name evidence="2" type="ORF">AVDCRST_MAG19-4785</name>
</gene>
<feature type="non-terminal residue" evidence="2">
    <location>
        <position position="160"/>
    </location>
</feature>
<protein>
    <submittedName>
        <fullName evidence="2">Uncharacterized protein</fullName>
    </submittedName>
</protein>
<dbReference type="AlphaFoldDB" id="A0A6J4VPY3"/>
<evidence type="ECO:0000256" key="1">
    <source>
        <dbReference type="SAM" id="MobiDB-lite"/>
    </source>
</evidence>
<evidence type="ECO:0000313" key="2">
    <source>
        <dbReference type="EMBL" id="CAA9584741.1"/>
    </source>
</evidence>
<reference evidence="2" key="1">
    <citation type="submission" date="2020-02" db="EMBL/GenBank/DDBJ databases">
        <authorList>
            <person name="Meier V. D."/>
        </authorList>
    </citation>
    <scope>NUCLEOTIDE SEQUENCE</scope>
    <source>
        <strain evidence="2">AVDCRST_MAG19</strain>
    </source>
</reference>
<proteinExistence type="predicted"/>
<dbReference type="EMBL" id="CADCWL010000247">
    <property type="protein sequence ID" value="CAA9584741.1"/>
    <property type="molecule type" value="Genomic_DNA"/>
</dbReference>
<feature type="region of interest" description="Disordered" evidence="1">
    <location>
        <begin position="37"/>
        <end position="64"/>
    </location>
</feature>
<organism evidence="2">
    <name type="scientific">uncultured Thermomicrobiales bacterium</name>
    <dbReference type="NCBI Taxonomy" id="1645740"/>
    <lineage>
        <taxon>Bacteria</taxon>
        <taxon>Pseudomonadati</taxon>
        <taxon>Thermomicrobiota</taxon>
        <taxon>Thermomicrobia</taxon>
        <taxon>Thermomicrobiales</taxon>
        <taxon>environmental samples</taxon>
    </lineage>
</organism>
<feature type="non-terminal residue" evidence="2">
    <location>
        <position position="1"/>
    </location>
</feature>
<feature type="compositionally biased region" description="Basic and acidic residues" evidence="1">
    <location>
        <begin position="136"/>
        <end position="145"/>
    </location>
</feature>
<name>A0A6J4VPY3_9BACT</name>
<sequence>EQPIHLGLPDDCAGGGGRVRPLRRRLPARLRDRVPGRALPCQRGREPRRRTPRGAAHGPPAGRYRHVRLRRRPLLLRRPRPRHRPLYLRPSDLALALRDRRNHARRLLLLLPADCLPGAAPSPRAAADQTALPAPRGDRLHRPPPGDRAAAPPQQTSPPV</sequence>
<feature type="region of interest" description="Disordered" evidence="1">
    <location>
        <begin position="1"/>
        <end position="20"/>
    </location>
</feature>
<accession>A0A6J4VPY3</accession>
<feature type="region of interest" description="Disordered" evidence="1">
    <location>
        <begin position="118"/>
        <end position="160"/>
    </location>
</feature>